<dbReference type="InterPro" id="IPR020314">
    <property type="entry name" value="Uncharacterised_YpzA"/>
</dbReference>
<dbReference type="OrthoDB" id="2695555at2"/>
<name>A0A5D4THC4_9BACI</name>
<dbReference type="Pfam" id="PF10819">
    <property type="entry name" value="DUF2564"/>
    <property type="match status" value="1"/>
</dbReference>
<gene>
    <name evidence="1" type="ORF">FZC75_02990</name>
</gene>
<dbReference type="EMBL" id="VTET01000001">
    <property type="protein sequence ID" value="TYS74675.1"/>
    <property type="molecule type" value="Genomic_DNA"/>
</dbReference>
<reference evidence="1 2" key="1">
    <citation type="submission" date="2019-08" db="EMBL/GenBank/DDBJ databases">
        <title>Bacillus genomes from the desert of Cuatro Cienegas, Coahuila.</title>
        <authorList>
            <person name="Olmedo-Alvarez G."/>
        </authorList>
    </citation>
    <scope>NUCLEOTIDE SEQUENCE [LARGE SCALE GENOMIC DNA]</scope>
    <source>
        <strain evidence="1 2">CH98b_3T</strain>
    </source>
</reference>
<dbReference type="RefSeq" id="WP_148978362.1">
    <property type="nucleotide sequence ID" value="NZ_JBNIKO010000008.1"/>
</dbReference>
<protein>
    <submittedName>
        <fullName evidence="1">DUF2564 family protein</fullName>
    </submittedName>
</protein>
<sequence length="93" mass="10232">MDNQQYNNNTELHTGYNDLSQVQVSIQSAEKMVGSATMSLDPEAMDHAERAISNARSLLNEAKSAGTGLDTDFLQNCELSLSQCEHQLSEARK</sequence>
<evidence type="ECO:0000313" key="1">
    <source>
        <dbReference type="EMBL" id="TYS74675.1"/>
    </source>
</evidence>
<evidence type="ECO:0000313" key="2">
    <source>
        <dbReference type="Proteomes" id="UP000324517"/>
    </source>
</evidence>
<dbReference type="AlphaFoldDB" id="A0A5D4THC4"/>
<proteinExistence type="predicted"/>
<organism evidence="1 2">
    <name type="scientific">Sutcliffiella horikoshii</name>
    <dbReference type="NCBI Taxonomy" id="79883"/>
    <lineage>
        <taxon>Bacteria</taxon>
        <taxon>Bacillati</taxon>
        <taxon>Bacillota</taxon>
        <taxon>Bacilli</taxon>
        <taxon>Bacillales</taxon>
        <taxon>Bacillaceae</taxon>
        <taxon>Sutcliffiella</taxon>
    </lineage>
</organism>
<comment type="caution">
    <text evidence="1">The sequence shown here is derived from an EMBL/GenBank/DDBJ whole genome shotgun (WGS) entry which is preliminary data.</text>
</comment>
<accession>A0A5D4THC4</accession>
<dbReference type="Proteomes" id="UP000324517">
    <property type="component" value="Unassembled WGS sequence"/>
</dbReference>